<protein>
    <submittedName>
        <fullName evidence="3">UDP-GlcNAc:betaGal beta-1,3-N-acetylglucosaminyltransferase-like protein 1</fullName>
    </submittedName>
</protein>
<dbReference type="RefSeq" id="XP_024942205.1">
    <property type="nucleotide sequence ID" value="XM_025086437.1"/>
</dbReference>
<accession>A0AAJ7RJQ1</accession>
<dbReference type="Gene3D" id="3.90.550.10">
    <property type="entry name" value="Spore Coat Polysaccharide Biosynthesis Protein SpsA, Chain A"/>
    <property type="match status" value="1"/>
</dbReference>
<dbReference type="PANTHER" id="PTHR22916">
    <property type="entry name" value="GLYCOSYLTRANSFERASE"/>
    <property type="match status" value="1"/>
</dbReference>
<reference evidence="3" key="1">
    <citation type="submission" date="2025-08" db="UniProtKB">
        <authorList>
            <consortium name="RefSeq"/>
        </authorList>
    </citation>
    <scope>IDENTIFICATION</scope>
</reference>
<dbReference type="KEGG" id="ccin:107269282"/>
<dbReference type="GeneID" id="107269282"/>
<sequence length="362" mass="42104">MNIIKFDIPLVSVIIPIYNGRQWIDNCFQSILQQTCFSRINLEISVCDDASDDETPDILETWRNKFKEREVILKIYRNESGKPQGETKFLLFLVGYAKNRAVKHSTGEFLCFQDVDDRMLPIRIEAQYAIAKEHKNAIVGGRFIREPENSTLRFTRWANHLEQEKLTEQIYTSHGPTVVMPTWFLHRNVFDRIGGFSEEGHGTPEDLIFFYAHLDANGIILRTEEPVVIYVYHTGATTFSIEEKTIWDLRINRLQNKVLSNWKTFTIWNAGKQGRRFFHSLKPEFQKKVFALCDVDKNKIGSKYEPYDPILRKVGRAIPILHYTEAKPPFVICIKLDMSNGEFESNLGSLNLREGLDFVLFN</sequence>
<organism evidence="2 3">
    <name type="scientific">Cephus cinctus</name>
    <name type="common">Wheat stem sawfly</name>
    <dbReference type="NCBI Taxonomy" id="211228"/>
    <lineage>
        <taxon>Eukaryota</taxon>
        <taxon>Metazoa</taxon>
        <taxon>Ecdysozoa</taxon>
        <taxon>Arthropoda</taxon>
        <taxon>Hexapoda</taxon>
        <taxon>Insecta</taxon>
        <taxon>Pterygota</taxon>
        <taxon>Neoptera</taxon>
        <taxon>Endopterygota</taxon>
        <taxon>Hymenoptera</taxon>
        <taxon>Cephoidea</taxon>
        <taxon>Cephidae</taxon>
        <taxon>Cephus</taxon>
    </lineage>
</organism>
<dbReference type="Pfam" id="PF00535">
    <property type="entry name" value="Glycos_transf_2"/>
    <property type="match status" value="1"/>
</dbReference>
<gene>
    <name evidence="3" type="primary">LOC107269282</name>
</gene>
<dbReference type="PANTHER" id="PTHR22916:SF3">
    <property type="entry name" value="UDP-GLCNAC:BETAGAL BETA-1,3-N-ACETYLGLUCOSAMINYLTRANSFERASE-LIKE PROTEIN 1"/>
    <property type="match status" value="1"/>
</dbReference>
<proteinExistence type="predicted"/>
<dbReference type="GO" id="GO:0016758">
    <property type="term" value="F:hexosyltransferase activity"/>
    <property type="evidence" value="ECO:0007669"/>
    <property type="project" value="UniProtKB-ARBA"/>
</dbReference>
<dbReference type="InterPro" id="IPR029044">
    <property type="entry name" value="Nucleotide-diphossugar_trans"/>
</dbReference>
<dbReference type="SUPFAM" id="SSF53448">
    <property type="entry name" value="Nucleotide-diphospho-sugar transferases"/>
    <property type="match status" value="1"/>
</dbReference>
<name>A0AAJ7RJQ1_CEPCN</name>
<feature type="domain" description="Glycosyltransferase 2-like" evidence="1">
    <location>
        <begin position="12"/>
        <end position="193"/>
    </location>
</feature>
<dbReference type="Proteomes" id="UP000694920">
    <property type="component" value="Unplaced"/>
</dbReference>
<dbReference type="AlphaFoldDB" id="A0AAJ7RJQ1"/>
<dbReference type="InterPro" id="IPR001173">
    <property type="entry name" value="Glyco_trans_2-like"/>
</dbReference>
<evidence type="ECO:0000259" key="1">
    <source>
        <dbReference type="Pfam" id="PF00535"/>
    </source>
</evidence>
<evidence type="ECO:0000313" key="2">
    <source>
        <dbReference type="Proteomes" id="UP000694920"/>
    </source>
</evidence>
<keyword evidence="2" id="KW-1185">Reference proteome</keyword>
<evidence type="ECO:0000313" key="3">
    <source>
        <dbReference type="RefSeq" id="XP_024942205.1"/>
    </source>
</evidence>